<evidence type="ECO:0000313" key="2">
    <source>
        <dbReference type="EMBL" id="GEW63421.1"/>
    </source>
</evidence>
<dbReference type="AlphaFoldDB" id="A0A699GX37"/>
<reference evidence="2" key="1">
    <citation type="journal article" date="2019" name="Sci. Rep.">
        <title>Draft genome of Tanacetum cinerariifolium, the natural source of mosquito coil.</title>
        <authorList>
            <person name="Yamashiro T."/>
            <person name="Shiraishi A."/>
            <person name="Satake H."/>
            <person name="Nakayama K."/>
        </authorList>
    </citation>
    <scope>NUCLEOTIDE SEQUENCE</scope>
</reference>
<accession>A0A699GX37</accession>
<dbReference type="PANTHER" id="PTHR34072">
    <property type="entry name" value="ENZYMATIC POLYPROTEIN-RELATED"/>
    <property type="match status" value="1"/>
</dbReference>
<protein>
    <submittedName>
        <fullName evidence="2">Putative reverse transcriptase domain-containing protein</fullName>
    </submittedName>
</protein>
<keyword evidence="2" id="KW-0808">Transferase</keyword>
<keyword evidence="2" id="KW-0548">Nucleotidyltransferase</keyword>
<dbReference type="InterPro" id="IPR043502">
    <property type="entry name" value="DNA/RNA_pol_sf"/>
</dbReference>
<proteinExistence type="predicted"/>
<dbReference type="InterPro" id="IPR012337">
    <property type="entry name" value="RNaseH-like_sf"/>
</dbReference>
<dbReference type="InterPro" id="IPR056924">
    <property type="entry name" value="SH3_Tf2-1"/>
</dbReference>
<comment type="caution">
    <text evidence="2">The sequence shown here is derived from an EMBL/GenBank/DDBJ whole genome shotgun (WGS) entry which is preliminary data.</text>
</comment>
<dbReference type="Pfam" id="PF24626">
    <property type="entry name" value="SH3_Tf2-1"/>
    <property type="match status" value="1"/>
</dbReference>
<dbReference type="InterPro" id="IPR043128">
    <property type="entry name" value="Rev_trsase/Diguanyl_cyclase"/>
</dbReference>
<dbReference type="Gene3D" id="3.30.70.270">
    <property type="match status" value="1"/>
</dbReference>
<evidence type="ECO:0000259" key="1">
    <source>
        <dbReference type="Pfam" id="PF24626"/>
    </source>
</evidence>
<sequence length="559" mass="64245">MPRKRSSTSEASSMSQAAIRKLVADSIAAALETQTATMAEADNPIRNTRPREIPIAKRGNYKEFISCQPFYFNGTEGVIGLICWFERTELVFSQSNYAKENKVAFATGNNLKTYVIRFQELVILCPNMVPNNEKLVEVFINGLPRSIKGNVTASKHQTLEEAINIAQRDVTYITQDLAQSGVESATRHYQSQCSKTNINANGRTYLLRDKNAHQDPNVVMGLAGYYCRFIKDFFKIAKSLTILTQKDKKFVWGEDQEMAFQILKQKLCEALILALPEGNDDFVVYCDASIQELLADYDCEIRYHPGKANVVADALSRKRIIKSRRVKPLHVRFWQSLQNALGTQLDMSTAYHPETDRQSERTIQTLEDILRACAIDFGKGWEKHLPLVEFSYNNSYHARPEIIRETTEKIVQIRQHLQATRDRQRNYANIRQKPLEFQVGDHVMLKISPRKGPVAYKLKLPEELSNVHNTFHVSNLKKCLSDESIIIPMKELKLDDKLNFVEEPVEIMDREIKQLRQIHIPIIKVRWNSKRGPGYTWEREDKVRAKYSHLFSNISLSSS</sequence>
<dbReference type="Gene3D" id="3.30.420.10">
    <property type="entry name" value="Ribonuclease H-like superfamily/Ribonuclease H"/>
    <property type="match status" value="1"/>
</dbReference>
<dbReference type="SUPFAM" id="SSF56672">
    <property type="entry name" value="DNA/RNA polymerases"/>
    <property type="match status" value="1"/>
</dbReference>
<dbReference type="FunFam" id="3.30.70.270:FF:000020">
    <property type="entry name" value="Transposon Tf2-6 polyprotein-like Protein"/>
    <property type="match status" value="1"/>
</dbReference>
<dbReference type="PANTHER" id="PTHR34072:SF52">
    <property type="entry name" value="RIBONUCLEASE H"/>
    <property type="match status" value="1"/>
</dbReference>
<dbReference type="GO" id="GO:0003676">
    <property type="term" value="F:nucleic acid binding"/>
    <property type="evidence" value="ECO:0007669"/>
    <property type="project" value="InterPro"/>
</dbReference>
<dbReference type="InterPro" id="IPR036397">
    <property type="entry name" value="RNaseH_sf"/>
</dbReference>
<dbReference type="GO" id="GO:0003964">
    <property type="term" value="F:RNA-directed DNA polymerase activity"/>
    <property type="evidence" value="ECO:0007669"/>
    <property type="project" value="UniProtKB-KW"/>
</dbReference>
<gene>
    <name evidence="2" type="ORF">Tci_235397</name>
</gene>
<name>A0A699GX37_TANCI</name>
<dbReference type="EMBL" id="BKCJ010066868">
    <property type="protein sequence ID" value="GEW63421.1"/>
    <property type="molecule type" value="Genomic_DNA"/>
</dbReference>
<keyword evidence="2" id="KW-0695">RNA-directed DNA polymerase</keyword>
<organism evidence="2">
    <name type="scientific">Tanacetum cinerariifolium</name>
    <name type="common">Dalmatian daisy</name>
    <name type="synonym">Chrysanthemum cinerariifolium</name>
    <dbReference type="NCBI Taxonomy" id="118510"/>
    <lineage>
        <taxon>Eukaryota</taxon>
        <taxon>Viridiplantae</taxon>
        <taxon>Streptophyta</taxon>
        <taxon>Embryophyta</taxon>
        <taxon>Tracheophyta</taxon>
        <taxon>Spermatophyta</taxon>
        <taxon>Magnoliopsida</taxon>
        <taxon>eudicotyledons</taxon>
        <taxon>Gunneridae</taxon>
        <taxon>Pentapetalae</taxon>
        <taxon>asterids</taxon>
        <taxon>campanulids</taxon>
        <taxon>Asterales</taxon>
        <taxon>Asteraceae</taxon>
        <taxon>Asteroideae</taxon>
        <taxon>Anthemideae</taxon>
        <taxon>Anthemidinae</taxon>
        <taxon>Tanacetum</taxon>
    </lineage>
</organism>
<dbReference type="SUPFAM" id="SSF53098">
    <property type="entry name" value="Ribonuclease H-like"/>
    <property type="match status" value="1"/>
</dbReference>
<feature type="domain" description="Tf2-1-like SH3-like" evidence="1">
    <location>
        <begin position="446"/>
        <end position="479"/>
    </location>
</feature>